<feature type="transmembrane region" description="Helical" evidence="1">
    <location>
        <begin position="20"/>
        <end position="48"/>
    </location>
</feature>
<sequence length="86" mass="10016">MHQMNLTTAMPNNNAFSIGTVLILMVLIIVIVISLYLLFQLVNCFYLFDLFNKIKVRMMKLTTRRSFDELENVYYIDDTCVGVNVD</sequence>
<dbReference type="Proteomes" id="UP000317245">
    <property type="component" value="Segment"/>
</dbReference>
<organism evidence="2">
    <name type="scientific">Lumpy skin disease virus</name>
    <name type="common">LSDV</name>
    <dbReference type="NCBI Taxonomy" id="59509"/>
    <lineage>
        <taxon>Viruses</taxon>
        <taxon>Varidnaviria</taxon>
        <taxon>Bamfordvirae</taxon>
        <taxon>Nucleocytoviricota</taxon>
        <taxon>Pokkesviricetes</taxon>
        <taxon>Chitovirales</taxon>
        <taxon>Poxviridae</taxon>
        <taxon>Chordopoxvirinae</taxon>
        <taxon>Capripoxvirus</taxon>
        <taxon>Capripoxvirus lumpyskinpox</taxon>
    </lineage>
</organism>
<dbReference type="Pfam" id="PF10857">
    <property type="entry name" value="DUF2701"/>
    <property type="match status" value="1"/>
</dbReference>
<reference evidence="2" key="1">
    <citation type="submission" date="2018-07" db="EMBL/GenBank/DDBJ databases">
        <title>Analysis and insights into recombination signals in the lumpy skin disease virus recovered in Russia.</title>
        <authorList>
            <person name="Sprygin A."/>
            <person name="Babin Y."/>
            <person name="Byadovskaya O."/>
            <person name="Pestova Y."/>
            <person name="van Schalkwyk A."/>
            <person name="Kononova S."/>
            <person name="Shumilova I."/>
            <person name="Nesterov A."/>
            <person name="Wallace D."/>
            <person name="Kononov A."/>
        </authorList>
    </citation>
    <scope>NUCLEOTIDE SEQUENCE [LARGE SCALE GENOMIC DNA]</scope>
    <source>
        <strain evidence="2">LSDV/Russia/Saratov/2017</strain>
    </source>
</reference>
<dbReference type="InterPro" id="IPR022586">
    <property type="entry name" value="Swinepox_virus_C51"/>
</dbReference>
<evidence type="ECO:0000313" key="2">
    <source>
        <dbReference type="EMBL" id="AYV61154.1"/>
    </source>
</evidence>
<dbReference type="EMBL" id="MH646674">
    <property type="protein sequence ID" value="AYV61154.1"/>
    <property type="molecule type" value="Genomic_DNA"/>
</dbReference>
<gene>
    <name evidence="2" type="ORF">LW021</name>
</gene>
<keyword evidence="1" id="KW-0812">Transmembrane</keyword>
<evidence type="ECO:0000256" key="1">
    <source>
        <dbReference type="SAM" id="Phobius"/>
    </source>
</evidence>
<keyword evidence="1" id="KW-0472">Membrane</keyword>
<protein>
    <submittedName>
        <fullName evidence="2">Uncharacterized protein</fullName>
    </submittedName>
</protein>
<name>A0A3G4YJ22_LSDV</name>
<proteinExistence type="predicted"/>
<accession>A0A3G4YJ22</accession>
<organismHost>
    <name type="scientific">Bos taurus</name>
    <name type="common">Bovine</name>
    <dbReference type="NCBI Taxonomy" id="9913"/>
</organismHost>
<keyword evidence="1" id="KW-1133">Transmembrane helix</keyword>